<dbReference type="PANTHER" id="PTHR43767:SF12">
    <property type="entry name" value="AMP-DEPENDENT SYNTHETASE AND LIGASE"/>
    <property type="match status" value="1"/>
</dbReference>
<protein>
    <submittedName>
        <fullName evidence="4">AMP-binding protein</fullName>
    </submittedName>
</protein>
<reference evidence="4" key="1">
    <citation type="journal article" date="2021" name="PeerJ">
        <title>Extensive microbial diversity within the chicken gut microbiome revealed by metagenomics and culture.</title>
        <authorList>
            <person name="Gilroy R."/>
            <person name="Ravi A."/>
            <person name="Getino M."/>
            <person name="Pursley I."/>
            <person name="Horton D.L."/>
            <person name="Alikhan N.F."/>
            <person name="Baker D."/>
            <person name="Gharbi K."/>
            <person name="Hall N."/>
            <person name="Watson M."/>
            <person name="Adriaenssens E.M."/>
            <person name="Foster-Nyarko E."/>
            <person name="Jarju S."/>
            <person name="Secka A."/>
            <person name="Antonio M."/>
            <person name="Oren A."/>
            <person name="Chaudhuri R.R."/>
            <person name="La Ragione R."/>
            <person name="Hildebrand F."/>
            <person name="Pallen M.J."/>
        </authorList>
    </citation>
    <scope>NUCLEOTIDE SEQUENCE</scope>
    <source>
        <strain evidence="4">ChiHjej13B12-4958</strain>
    </source>
</reference>
<organism evidence="4 5">
    <name type="scientific">Candidatus Corynebacterium faecigallinarum</name>
    <dbReference type="NCBI Taxonomy" id="2838528"/>
    <lineage>
        <taxon>Bacteria</taxon>
        <taxon>Bacillati</taxon>
        <taxon>Actinomycetota</taxon>
        <taxon>Actinomycetes</taxon>
        <taxon>Mycobacteriales</taxon>
        <taxon>Corynebacteriaceae</taxon>
        <taxon>Corynebacterium</taxon>
    </lineage>
</organism>
<proteinExistence type="predicted"/>
<dbReference type="Gene3D" id="3.30.300.30">
    <property type="match status" value="1"/>
</dbReference>
<feature type="domain" description="AMP-dependent synthetase/ligase" evidence="2">
    <location>
        <begin position="58"/>
        <end position="455"/>
    </location>
</feature>
<dbReference type="PROSITE" id="PS00455">
    <property type="entry name" value="AMP_BINDING"/>
    <property type="match status" value="1"/>
</dbReference>
<dbReference type="Gene3D" id="3.40.50.12780">
    <property type="entry name" value="N-terminal domain of ligase-like"/>
    <property type="match status" value="1"/>
</dbReference>
<feature type="domain" description="AMP-binding enzyme C-terminal" evidence="3">
    <location>
        <begin position="511"/>
        <end position="586"/>
    </location>
</feature>
<evidence type="ECO:0000259" key="3">
    <source>
        <dbReference type="Pfam" id="PF13193"/>
    </source>
</evidence>
<dbReference type="NCBIfam" id="NF004114">
    <property type="entry name" value="PRK05605.1"/>
    <property type="match status" value="1"/>
</dbReference>
<evidence type="ECO:0000256" key="1">
    <source>
        <dbReference type="SAM" id="MobiDB-lite"/>
    </source>
</evidence>
<dbReference type="SUPFAM" id="SSF56801">
    <property type="entry name" value="Acetyl-CoA synthetase-like"/>
    <property type="match status" value="1"/>
</dbReference>
<dbReference type="Pfam" id="PF13193">
    <property type="entry name" value="AMP-binding_C"/>
    <property type="match status" value="1"/>
</dbReference>
<dbReference type="PANTHER" id="PTHR43767">
    <property type="entry name" value="LONG-CHAIN-FATTY-ACID--COA LIGASE"/>
    <property type="match status" value="1"/>
</dbReference>
<gene>
    <name evidence="4" type="ORF">H9751_04250</name>
</gene>
<reference evidence="4" key="2">
    <citation type="submission" date="2021-04" db="EMBL/GenBank/DDBJ databases">
        <authorList>
            <person name="Gilroy R."/>
        </authorList>
    </citation>
    <scope>NUCLEOTIDE SEQUENCE</scope>
    <source>
        <strain evidence="4">ChiHjej13B12-4958</strain>
    </source>
</reference>
<evidence type="ECO:0000259" key="2">
    <source>
        <dbReference type="Pfam" id="PF00501"/>
    </source>
</evidence>
<dbReference type="EMBL" id="DWVP01000009">
    <property type="protein sequence ID" value="HJC84753.1"/>
    <property type="molecule type" value="Genomic_DNA"/>
</dbReference>
<evidence type="ECO:0000313" key="4">
    <source>
        <dbReference type="EMBL" id="HJC84753.1"/>
    </source>
</evidence>
<evidence type="ECO:0000313" key="5">
    <source>
        <dbReference type="Proteomes" id="UP000823858"/>
    </source>
</evidence>
<dbReference type="Proteomes" id="UP000823858">
    <property type="component" value="Unassembled WGS sequence"/>
</dbReference>
<dbReference type="Pfam" id="PF00501">
    <property type="entry name" value="AMP-binding"/>
    <property type="match status" value="1"/>
</dbReference>
<dbReference type="InterPro" id="IPR020845">
    <property type="entry name" value="AMP-binding_CS"/>
</dbReference>
<dbReference type="AlphaFoldDB" id="A0A9D2QCN3"/>
<sequence length="599" mass="64910">MSENNDSTSSASPDSTAAADAAPSATWKDKTWHALYPEWVRPELDYAAEHERTLAEIFDHAVKTWPKRPAMTFFGTTLTYGDYGREVRKCAAMLHNRGVRKGDCVAIALPNCPQALISFYAVLSLGATATLHNPLYTARELTVAFKDHGAKVGIFWDKAVDAARELRTITPLEQIIPVTITRSMPWYLQTALRIPVKPLRAMRSKLAGSTEGLTEWGDLVKDASESEGRALIETAEVTPDDIALVLYTSGTTGVPKGAGLSHRNLCANIIQGREWVPGLGEDDEPERMLAALPIFHAYGLTMNITLGPLIGGTVILLPAPEKPLLAGAMKKQQPTWIPGVPALYQTIMDIAEDEKIDISGVKASFSGASSLPVEVVKRWENMTGGLLVEGYGLTETSPIVLGNPMSDDRRPGYVGVPFPDTQVRIVSQDDPTVVLPAGEAGELVTRGPQVFGGYLNRPDANESSFVTGQDGLGDWFRTGDMAVMESDGFVKIVSRIKEMIVTGGFNVYPQEVEEVLADHPSVAAASVVGVPRSDGSETVAAGIVLAEGARLDEEVLKDHCREGLARYKVPRIFQIFDELPADQMGKVRRVEVQAQMTGE</sequence>
<dbReference type="CDD" id="cd05936">
    <property type="entry name" value="FC-FACS_FadD_like"/>
    <property type="match status" value="1"/>
</dbReference>
<feature type="region of interest" description="Disordered" evidence="1">
    <location>
        <begin position="1"/>
        <end position="23"/>
    </location>
</feature>
<dbReference type="InterPro" id="IPR045851">
    <property type="entry name" value="AMP-bd_C_sf"/>
</dbReference>
<accession>A0A9D2QCN3</accession>
<dbReference type="GO" id="GO:0016877">
    <property type="term" value="F:ligase activity, forming carbon-sulfur bonds"/>
    <property type="evidence" value="ECO:0007669"/>
    <property type="project" value="UniProtKB-ARBA"/>
</dbReference>
<name>A0A9D2QCN3_9CORY</name>
<dbReference type="InterPro" id="IPR050237">
    <property type="entry name" value="ATP-dep_AMP-bd_enzyme"/>
</dbReference>
<comment type="caution">
    <text evidence="4">The sequence shown here is derived from an EMBL/GenBank/DDBJ whole genome shotgun (WGS) entry which is preliminary data.</text>
</comment>
<dbReference type="InterPro" id="IPR000873">
    <property type="entry name" value="AMP-dep_synth/lig_dom"/>
</dbReference>
<dbReference type="InterPro" id="IPR025110">
    <property type="entry name" value="AMP-bd_C"/>
</dbReference>
<dbReference type="InterPro" id="IPR042099">
    <property type="entry name" value="ANL_N_sf"/>
</dbReference>